<organism evidence="6 7">
    <name type="scientific">Grylomicrobium aquisgranensis</name>
    <dbReference type="NCBI Taxonomy" id="2926318"/>
    <lineage>
        <taxon>Bacteria</taxon>
        <taxon>Bacillati</taxon>
        <taxon>Bacillota</taxon>
        <taxon>Erysipelotrichia</taxon>
        <taxon>Erysipelotrichales</taxon>
        <taxon>Erysipelotrichaceae</taxon>
        <taxon>Grylomicrobium</taxon>
    </lineage>
</organism>
<evidence type="ECO:0000256" key="3">
    <source>
        <dbReference type="ARBA" id="ARBA00023002"/>
    </source>
</evidence>
<accession>A0AB35U4U9</accession>
<dbReference type="PROSITE" id="PS51355">
    <property type="entry name" value="GLUTATHIONE_PEROXID_3"/>
    <property type="match status" value="1"/>
</dbReference>
<evidence type="ECO:0000256" key="2">
    <source>
        <dbReference type="ARBA" id="ARBA00022559"/>
    </source>
</evidence>
<feature type="active site" evidence="4">
    <location>
        <position position="36"/>
    </location>
</feature>
<dbReference type="Pfam" id="PF00255">
    <property type="entry name" value="GSHPx"/>
    <property type="match status" value="1"/>
</dbReference>
<evidence type="ECO:0000313" key="6">
    <source>
        <dbReference type="EMBL" id="MDX8418906.1"/>
    </source>
</evidence>
<evidence type="ECO:0000256" key="1">
    <source>
        <dbReference type="ARBA" id="ARBA00006926"/>
    </source>
</evidence>
<dbReference type="Proteomes" id="UP001286174">
    <property type="component" value="Unassembled WGS sequence"/>
</dbReference>
<sequence>MKKIETYSLPCMDGSQQSLRDFSNQVLLIVNTATECGFTWQYEQLQQMQEDFHNKGFTVLDIPCNQFMGQAPGSDKDIHDFCVENYHITFPQYHKSEVNGIHELPLYTYLKSQQTFHGFTGEESELMDDLLQEWKPDYKKTSDIKWNFTKFVVDRKGNVIKRFECTEDMDDVRKCIEQTL</sequence>
<gene>
    <name evidence="6" type="ORF">MOZ60_02220</name>
</gene>
<keyword evidence="3 5" id="KW-0560">Oxidoreductase</keyword>
<dbReference type="PIRSF" id="PIRSF000303">
    <property type="entry name" value="Glutathion_perox"/>
    <property type="match status" value="1"/>
</dbReference>
<dbReference type="Gene3D" id="3.40.30.10">
    <property type="entry name" value="Glutaredoxin"/>
    <property type="match status" value="1"/>
</dbReference>
<dbReference type="GO" id="GO:0034599">
    <property type="term" value="P:cellular response to oxidative stress"/>
    <property type="evidence" value="ECO:0007669"/>
    <property type="project" value="TreeGrafter"/>
</dbReference>
<dbReference type="PANTHER" id="PTHR11592">
    <property type="entry name" value="GLUTATHIONE PEROXIDASE"/>
    <property type="match status" value="1"/>
</dbReference>
<keyword evidence="2 5" id="KW-0575">Peroxidase</keyword>
<dbReference type="InterPro" id="IPR000889">
    <property type="entry name" value="Glutathione_peroxidase"/>
</dbReference>
<comment type="caution">
    <text evidence="6">The sequence shown here is derived from an EMBL/GenBank/DDBJ whole genome shotgun (WGS) entry which is preliminary data.</text>
</comment>
<name>A0AB35U4U9_9FIRM</name>
<dbReference type="SUPFAM" id="SSF52833">
    <property type="entry name" value="Thioredoxin-like"/>
    <property type="match status" value="1"/>
</dbReference>
<dbReference type="CDD" id="cd00340">
    <property type="entry name" value="GSH_Peroxidase"/>
    <property type="match status" value="1"/>
</dbReference>
<dbReference type="RefSeq" id="WP_277635098.1">
    <property type="nucleotide sequence ID" value="NZ_JALBUR010000003.1"/>
</dbReference>
<evidence type="ECO:0000256" key="5">
    <source>
        <dbReference type="RuleBase" id="RU000499"/>
    </source>
</evidence>
<dbReference type="GO" id="GO:0004601">
    <property type="term" value="F:peroxidase activity"/>
    <property type="evidence" value="ECO:0007669"/>
    <property type="project" value="UniProtKB-KW"/>
</dbReference>
<dbReference type="EMBL" id="JALBUR010000003">
    <property type="protein sequence ID" value="MDX8418906.1"/>
    <property type="molecule type" value="Genomic_DNA"/>
</dbReference>
<dbReference type="InterPro" id="IPR029759">
    <property type="entry name" value="GPX_AS"/>
</dbReference>
<dbReference type="PANTHER" id="PTHR11592:SF78">
    <property type="entry name" value="GLUTATHIONE PEROXIDASE"/>
    <property type="match status" value="1"/>
</dbReference>
<protein>
    <recommendedName>
        <fullName evidence="5">Glutathione peroxidase</fullName>
    </recommendedName>
</protein>
<dbReference type="PROSITE" id="PS00460">
    <property type="entry name" value="GLUTATHIONE_PEROXID_1"/>
    <property type="match status" value="1"/>
</dbReference>
<dbReference type="PRINTS" id="PR01011">
    <property type="entry name" value="GLUTPROXDASE"/>
</dbReference>
<keyword evidence="7" id="KW-1185">Reference proteome</keyword>
<comment type="similarity">
    <text evidence="1 5">Belongs to the glutathione peroxidase family.</text>
</comment>
<dbReference type="InterPro" id="IPR036249">
    <property type="entry name" value="Thioredoxin-like_sf"/>
</dbReference>
<evidence type="ECO:0000313" key="7">
    <source>
        <dbReference type="Proteomes" id="UP001286174"/>
    </source>
</evidence>
<evidence type="ECO:0000256" key="4">
    <source>
        <dbReference type="PIRSR" id="PIRSR000303-1"/>
    </source>
</evidence>
<dbReference type="AlphaFoldDB" id="A0AB35U4U9"/>
<reference evidence="6 7" key="1">
    <citation type="submission" date="2022-03" db="EMBL/GenBank/DDBJ databases">
        <title>Novel taxa within the pig intestine.</title>
        <authorList>
            <person name="Wylensek D."/>
            <person name="Bishof K."/>
            <person name="Afrizal A."/>
            <person name="Clavel T."/>
        </authorList>
    </citation>
    <scope>NUCLEOTIDE SEQUENCE [LARGE SCALE GENOMIC DNA]</scope>
    <source>
        <strain evidence="6 7">CLA-KB-P133</strain>
    </source>
</reference>
<proteinExistence type="inferred from homology"/>